<dbReference type="STRING" id="1313296.SAMN05661091_2140"/>
<dbReference type="SUPFAM" id="SSF56601">
    <property type="entry name" value="beta-lactamase/transpeptidase-like"/>
    <property type="match status" value="1"/>
</dbReference>
<dbReference type="EMBL" id="LT840184">
    <property type="protein sequence ID" value="SMF82251.1"/>
    <property type="molecule type" value="Genomic_DNA"/>
</dbReference>
<dbReference type="Gene3D" id="3.40.710.10">
    <property type="entry name" value="DD-peptidase/beta-lactamase superfamily"/>
    <property type="match status" value="1"/>
</dbReference>
<evidence type="ECO:0000256" key="1">
    <source>
        <dbReference type="SAM" id="Phobius"/>
    </source>
</evidence>
<keyword evidence="1" id="KW-1133">Transmembrane helix</keyword>
<accession>A0A1X7HAI9</accession>
<protein>
    <submittedName>
        <fullName evidence="3">CubicO group peptidase, beta-lactamase class C family</fullName>
    </submittedName>
</protein>
<evidence type="ECO:0000313" key="4">
    <source>
        <dbReference type="Proteomes" id="UP000192940"/>
    </source>
</evidence>
<name>A0A1X7HAI9_9BACL</name>
<dbReference type="PANTHER" id="PTHR46825:SF9">
    <property type="entry name" value="BETA-LACTAMASE-RELATED DOMAIN-CONTAINING PROTEIN"/>
    <property type="match status" value="1"/>
</dbReference>
<sequence length="647" mass="71247">MNKKKINNGIAEFIALLMSVLIFTAFSVPAYAENASTSIERTPSGIPYVQLEQEIDKLVNSYIGTSSPGAAIVVTRDNEMIFSKGYGYANIEKQIPVDPASTVFDYGSINKLFVWTSVIQLAEAGKIKLDQDIRSYFPEEFAEKLRYDKPITMLDIMSHTAGFEQHPLPAFIKSPEGLKSLEETLLSPQPEQIFEPGKVIAYSNFATALAGLVVEKISGERFSDYEMNRILRPLGMNHSSGHPKLADHLDLLDSAAVGYAIATKGKGDFEPRARYYVPLYPAGAMKGTAEDLGKFAIALTSTDTPLFAKPQTLQTMLTQSYTPHQGILSNAHGFWEYNAQPHAVGHSGNTIGFSSNFVVVPEEKLGIVVLTNAEIEQGITSGVIDLLLQDKAKEMLTPSSNLPLSSEVAGHYVLSGNTFSTIQEIMTYLGLIKLEAKGEHDLILTVMGMSGEYKQTSPYVFMLDKTDDPSIHKLAPYLYAEMSDGKVVRLSKGKATDVLPLEPSRSVPVLITYLVIASITIVFFLIAPLVMLIRWFLRKRKGISSSSTAKRLFEAAMVCGTALVLNVMFLLLNVISNQNVTANQMNVEIKMNWILAALAVLLLVMSILKGRQHPQSKGQKIFQTAAAILLILFVFLLADWNFFHLII</sequence>
<proteinExistence type="predicted"/>
<gene>
    <name evidence="3" type="ORF">SAMN05661091_2140</name>
</gene>
<keyword evidence="1" id="KW-0472">Membrane</keyword>
<evidence type="ECO:0000313" key="3">
    <source>
        <dbReference type="EMBL" id="SMF82251.1"/>
    </source>
</evidence>
<keyword evidence="4" id="KW-1185">Reference proteome</keyword>
<feature type="transmembrane region" description="Helical" evidence="1">
    <location>
        <begin position="552"/>
        <end position="571"/>
    </location>
</feature>
<feature type="domain" description="Beta-lactamase-related" evidence="2">
    <location>
        <begin position="61"/>
        <end position="374"/>
    </location>
</feature>
<keyword evidence="1" id="KW-0812">Transmembrane</keyword>
<organism evidence="3 4">
    <name type="scientific">Paenibacillus uliginis N3/975</name>
    <dbReference type="NCBI Taxonomy" id="1313296"/>
    <lineage>
        <taxon>Bacteria</taxon>
        <taxon>Bacillati</taxon>
        <taxon>Bacillota</taxon>
        <taxon>Bacilli</taxon>
        <taxon>Bacillales</taxon>
        <taxon>Paenibacillaceae</taxon>
        <taxon>Paenibacillus</taxon>
    </lineage>
</organism>
<evidence type="ECO:0000259" key="2">
    <source>
        <dbReference type="Pfam" id="PF00144"/>
    </source>
</evidence>
<dbReference type="Pfam" id="PF00144">
    <property type="entry name" value="Beta-lactamase"/>
    <property type="match status" value="1"/>
</dbReference>
<dbReference type="PANTHER" id="PTHR46825">
    <property type="entry name" value="D-ALANYL-D-ALANINE-CARBOXYPEPTIDASE/ENDOPEPTIDASE AMPH"/>
    <property type="match status" value="1"/>
</dbReference>
<feature type="transmembrane region" description="Helical" evidence="1">
    <location>
        <begin position="510"/>
        <end position="532"/>
    </location>
</feature>
<dbReference type="Proteomes" id="UP000192940">
    <property type="component" value="Chromosome I"/>
</dbReference>
<dbReference type="InterPro" id="IPR050491">
    <property type="entry name" value="AmpC-like"/>
</dbReference>
<reference evidence="3 4" key="1">
    <citation type="submission" date="2017-04" db="EMBL/GenBank/DDBJ databases">
        <authorList>
            <person name="Afonso C.L."/>
            <person name="Miller P.J."/>
            <person name="Scott M.A."/>
            <person name="Spackman E."/>
            <person name="Goraichik I."/>
            <person name="Dimitrov K.M."/>
            <person name="Suarez D.L."/>
            <person name="Swayne D.E."/>
        </authorList>
    </citation>
    <scope>NUCLEOTIDE SEQUENCE [LARGE SCALE GENOMIC DNA]</scope>
    <source>
        <strain evidence="3 4">N3/975</strain>
    </source>
</reference>
<dbReference type="AlphaFoldDB" id="A0A1X7HAI9"/>
<feature type="transmembrane region" description="Helical" evidence="1">
    <location>
        <begin position="621"/>
        <end position="643"/>
    </location>
</feature>
<dbReference type="InterPro" id="IPR001466">
    <property type="entry name" value="Beta-lactam-related"/>
</dbReference>
<dbReference type="RefSeq" id="WP_208919044.1">
    <property type="nucleotide sequence ID" value="NZ_LT840184.1"/>
</dbReference>
<feature type="transmembrane region" description="Helical" evidence="1">
    <location>
        <begin position="591"/>
        <end position="609"/>
    </location>
</feature>
<dbReference type="InterPro" id="IPR012338">
    <property type="entry name" value="Beta-lactam/transpept-like"/>
</dbReference>